<sequence>MSLSITLAPPLPEKFSQQHRAAKNLTHQLAALQEATTDRPYSIPHRLELAKVYKQLGYPDLAASDAYKALLLIDEVVEEGEYHEEAIEAARDDYISEVLAQLSVEEENESKEEEGAVRWAQTVCSITAYDILIGCLLDCGSYRSAFDYIARAQKAFPENTIFQKHDGDLSSKISKFFAAKSWNMKDVEIDDYPERGLVRREQYPWNHHEPDRSSEECLDFLNGEMAGIAPKLEVKITELPLLSTETSEASQIKQLGVFAKEDIPPGERILEEKSLLTSISRLHDHYCDACSLQLPTTQDTSAGGHDEIVSCDECNVVFFCSMECHDLAQDSYHPSLCGVSVEQGKVSASEAADALYTSLLVRALALAETQGLHPLELKEIRYIWGDYHGQDLDKIWKANADGQLTDAFAGIPQTLPFSFKSNVLAPLHMLENMEVNIFTQSNRYDTWVFNTIFAKLRGTASARQGLDGRPETGAVHPMWCLANHSCDPNVAWAWDGSMRLWTRENLVEWKGRDPSTQSGIKKGEEVFSHYCDVRLPVKERREWAAGALGGACVCPRCIWEDQKSRIVTSTQ</sequence>
<dbReference type="InterPro" id="IPR050869">
    <property type="entry name" value="H3K4_H4K5_MeTrfase"/>
</dbReference>
<dbReference type="HOGENOM" id="CLU_021696_0_0_1"/>
<proteinExistence type="predicted"/>
<dbReference type="eggNOG" id="ENOG502QXAC">
    <property type="taxonomic scope" value="Eukaryota"/>
</dbReference>
<gene>
    <name evidence="2" type="ORF">SNOG_01091</name>
</gene>
<dbReference type="PROSITE" id="PS50280">
    <property type="entry name" value="SET"/>
    <property type="match status" value="1"/>
</dbReference>
<evidence type="ECO:0000313" key="2">
    <source>
        <dbReference type="EMBL" id="EAT92586.1"/>
    </source>
</evidence>
<organism evidence="2 3">
    <name type="scientific">Phaeosphaeria nodorum (strain SN15 / ATCC MYA-4574 / FGSC 10173)</name>
    <name type="common">Glume blotch fungus</name>
    <name type="synonym">Parastagonospora nodorum</name>
    <dbReference type="NCBI Taxonomy" id="321614"/>
    <lineage>
        <taxon>Eukaryota</taxon>
        <taxon>Fungi</taxon>
        <taxon>Dikarya</taxon>
        <taxon>Ascomycota</taxon>
        <taxon>Pezizomycotina</taxon>
        <taxon>Dothideomycetes</taxon>
        <taxon>Pleosporomycetidae</taxon>
        <taxon>Pleosporales</taxon>
        <taxon>Pleosporineae</taxon>
        <taxon>Phaeosphaeriaceae</taxon>
        <taxon>Parastagonospora</taxon>
    </lineage>
</organism>
<evidence type="ECO:0000259" key="1">
    <source>
        <dbReference type="PROSITE" id="PS50280"/>
    </source>
</evidence>
<reference evidence="3" key="1">
    <citation type="journal article" date="2007" name="Plant Cell">
        <title>Dothideomycete-plant interactions illuminated by genome sequencing and EST analysis of the wheat pathogen Stagonospora nodorum.</title>
        <authorList>
            <person name="Hane J.K."/>
            <person name="Lowe R.G."/>
            <person name="Solomon P.S."/>
            <person name="Tan K.C."/>
            <person name="Schoch C.L."/>
            <person name="Spatafora J.W."/>
            <person name="Crous P.W."/>
            <person name="Kodira C."/>
            <person name="Birren B.W."/>
            <person name="Galagan J.E."/>
            <person name="Torriani S.F."/>
            <person name="McDonald B.A."/>
            <person name="Oliver R.P."/>
        </authorList>
    </citation>
    <scope>NUCLEOTIDE SEQUENCE [LARGE SCALE GENOMIC DNA]</scope>
    <source>
        <strain evidence="3">SN15 / ATCC MYA-4574 / FGSC 10173</strain>
    </source>
</reference>
<evidence type="ECO:0000313" key="3">
    <source>
        <dbReference type="Proteomes" id="UP000001055"/>
    </source>
</evidence>
<dbReference type="VEuPathDB" id="FungiDB:JI435_010910"/>
<accession>Q0V4H3</accession>
<dbReference type="Pfam" id="PF00856">
    <property type="entry name" value="SET"/>
    <property type="match status" value="1"/>
</dbReference>
<dbReference type="OMA" id="CERCVWE"/>
<dbReference type="GeneID" id="5968006"/>
<dbReference type="PANTHER" id="PTHR12197">
    <property type="entry name" value="HISTONE-LYSINE N-METHYLTRANSFERASE SMYD"/>
    <property type="match status" value="1"/>
</dbReference>
<dbReference type="STRING" id="321614.Q0V4H3"/>
<dbReference type="EMBL" id="CH445325">
    <property type="protein sequence ID" value="EAT92586.1"/>
    <property type="molecule type" value="Genomic_DNA"/>
</dbReference>
<dbReference type="KEGG" id="pno:SNOG_01091"/>
<dbReference type="Gene3D" id="2.170.270.10">
    <property type="entry name" value="SET domain"/>
    <property type="match status" value="1"/>
</dbReference>
<dbReference type="Gene3D" id="1.10.220.160">
    <property type="match status" value="1"/>
</dbReference>
<dbReference type="RefSeq" id="XP_001791748.1">
    <property type="nucleotide sequence ID" value="XM_001791696.1"/>
</dbReference>
<feature type="domain" description="SET" evidence="1">
    <location>
        <begin position="230"/>
        <end position="531"/>
    </location>
</feature>
<name>Q0V4H3_PHANO</name>
<dbReference type="InterPro" id="IPR046341">
    <property type="entry name" value="SET_dom_sf"/>
</dbReference>
<dbReference type="Gene3D" id="6.10.140.2220">
    <property type="match status" value="1"/>
</dbReference>
<protein>
    <recommendedName>
        <fullName evidence="1">SET domain-containing protein</fullName>
    </recommendedName>
</protein>
<dbReference type="SUPFAM" id="SSF82199">
    <property type="entry name" value="SET domain"/>
    <property type="match status" value="1"/>
</dbReference>
<dbReference type="Proteomes" id="UP000001055">
    <property type="component" value="Unassembled WGS sequence"/>
</dbReference>
<dbReference type="PANTHER" id="PTHR12197:SF273">
    <property type="entry name" value="MYND-TYPE ZINC FINGER PROTEIN SAMB"/>
    <property type="match status" value="1"/>
</dbReference>
<dbReference type="AlphaFoldDB" id="Q0V4H3"/>
<dbReference type="InterPro" id="IPR001214">
    <property type="entry name" value="SET_dom"/>
</dbReference>
<dbReference type="InParanoid" id="Q0V4H3"/>
<dbReference type="GO" id="GO:0005634">
    <property type="term" value="C:nucleus"/>
    <property type="evidence" value="ECO:0000318"/>
    <property type="project" value="GO_Central"/>
</dbReference>